<protein>
    <recommendedName>
        <fullName evidence="1">HD-GYP domain-containing protein</fullName>
    </recommendedName>
</protein>
<dbReference type="PANTHER" id="PTHR43155:SF2">
    <property type="entry name" value="CYCLIC DI-GMP PHOSPHODIESTERASE PA4108"/>
    <property type="match status" value="1"/>
</dbReference>
<proteinExistence type="predicted"/>
<dbReference type="PROSITE" id="PS51832">
    <property type="entry name" value="HD_GYP"/>
    <property type="match status" value="1"/>
</dbReference>
<accession>A0A1F6T7Z7</accession>
<dbReference type="SMART" id="SM00065">
    <property type="entry name" value="GAF"/>
    <property type="match status" value="1"/>
</dbReference>
<name>A0A1F6T7Z7_9PROT</name>
<dbReference type="SMART" id="SM00471">
    <property type="entry name" value="HDc"/>
    <property type="match status" value="1"/>
</dbReference>
<dbReference type="Pfam" id="PF13487">
    <property type="entry name" value="HD_5"/>
    <property type="match status" value="1"/>
</dbReference>
<feature type="non-terminal residue" evidence="2">
    <location>
        <position position="1"/>
    </location>
</feature>
<comment type="caution">
    <text evidence="2">The sequence shown here is derived from an EMBL/GenBank/DDBJ whole genome shotgun (WGS) entry which is preliminary data.</text>
</comment>
<dbReference type="Gene3D" id="3.30.450.40">
    <property type="match status" value="1"/>
</dbReference>
<evidence type="ECO:0000313" key="2">
    <source>
        <dbReference type="EMBL" id="OGI41253.1"/>
    </source>
</evidence>
<dbReference type="Gene3D" id="1.10.3210.10">
    <property type="entry name" value="Hypothetical protein af1432"/>
    <property type="match status" value="2"/>
</dbReference>
<dbReference type="InterPro" id="IPR003018">
    <property type="entry name" value="GAF"/>
</dbReference>
<dbReference type="STRING" id="1817756.A2140_05835"/>
<gene>
    <name evidence="2" type="ORF">A2140_05835</name>
</gene>
<sequence length="505" mass="56786">RVLEVGRALASEKDLDTLLGLILTHARALTNADGASIYTRDTGGTMYFRLWQNATTGDAGDLQKTPAGEHSIAGYVARTGEALVIDDVYAIDPASPFQFNPGFDRASGYHTRSLLTLPLTNKGGEVVGVLQLINRKDDPQVRLTDRKMVDLHVRPFDAQDRRVAMALAGQAGVALENSILYADIEKLFEGFIRASVQAIEARDPITAGHSFRVADFSERLAVAVDRAGLRDIRFNRDELRELRYAALLHDFGKVGVREYVLVKAKKLQPHQLELVKHRFRYARASLERHALRDLLALNDRKLTAAEFAEARRKVESQLASRREELDRHMEFVLRVNEPTVTAREVSNELDAVAAFRFPGEDSEDLPLLEPFEFADLSLAKGSLNSEERAEIESHVSHTYRFLSLIPWTRNLANLPLYAYAHHEKLDGTGYPRRLPGVEIPVQSRMLTISDIYDALTAPDRPYKRGLPPEKALDILAQEARSGKIDRPLYEVFVESRAWQTEPRTT</sequence>
<feature type="domain" description="HD-GYP" evidence="1">
    <location>
        <begin position="184"/>
        <end position="505"/>
    </location>
</feature>
<dbReference type="Proteomes" id="UP000178379">
    <property type="component" value="Unassembled WGS sequence"/>
</dbReference>
<dbReference type="InterPro" id="IPR029016">
    <property type="entry name" value="GAF-like_dom_sf"/>
</dbReference>
<organism evidence="2 3">
    <name type="scientific">Candidatus Muproteobacteria bacterium RBG_16_62_13</name>
    <dbReference type="NCBI Taxonomy" id="1817756"/>
    <lineage>
        <taxon>Bacteria</taxon>
        <taxon>Pseudomonadati</taxon>
        <taxon>Pseudomonadota</taxon>
        <taxon>Candidatus Muproteobacteria</taxon>
    </lineage>
</organism>
<dbReference type="AlphaFoldDB" id="A0A1F6T7Z7"/>
<dbReference type="EMBL" id="MFSQ01000025">
    <property type="protein sequence ID" value="OGI41253.1"/>
    <property type="molecule type" value="Genomic_DNA"/>
</dbReference>
<evidence type="ECO:0000259" key="1">
    <source>
        <dbReference type="PROSITE" id="PS51832"/>
    </source>
</evidence>
<dbReference type="Pfam" id="PF01966">
    <property type="entry name" value="HD"/>
    <property type="match status" value="1"/>
</dbReference>
<dbReference type="InterPro" id="IPR037522">
    <property type="entry name" value="HD_GYP_dom"/>
</dbReference>
<dbReference type="SUPFAM" id="SSF55781">
    <property type="entry name" value="GAF domain-like"/>
    <property type="match status" value="1"/>
</dbReference>
<dbReference type="SUPFAM" id="SSF109604">
    <property type="entry name" value="HD-domain/PDEase-like"/>
    <property type="match status" value="2"/>
</dbReference>
<dbReference type="GO" id="GO:0008081">
    <property type="term" value="F:phosphoric diester hydrolase activity"/>
    <property type="evidence" value="ECO:0007669"/>
    <property type="project" value="UniProtKB-ARBA"/>
</dbReference>
<dbReference type="PANTHER" id="PTHR43155">
    <property type="entry name" value="CYCLIC DI-GMP PHOSPHODIESTERASE PA4108-RELATED"/>
    <property type="match status" value="1"/>
</dbReference>
<dbReference type="InterPro" id="IPR003607">
    <property type="entry name" value="HD/PDEase_dom"/>
</dbReference>
<dbReference type="InterPro" id="IPR006674">
    <property type="entry name" value="HD_domain"/>
</dbReference>
<reference evidence="2 3" key="1">
    <citation type="journal article" date="2016" name="Nat. Commun.">
        <title>Thousands of microbial genomes shed light on interconnected biogeochemical processes in an aquifer system.</title>
        <authorList>
            <person name="Anantharaman K."/>
            <person name="Brown C.T."/>
            <person name="Hug L.A."/>
            <person name="Sharon I."/>
            <person name="Castelle C.J."/>
            <person name="Probst A.J."/>
            <person name="Thomas B.C."/>
            <person name="Singh A."/>
            <person name="Wilkins M.J."/>
            <person name="Karaoz U."/>
            <person name="Brodie E.L."/>
            <person name="Williams K.H."/>
            <person name="Hubbard S.S."/>
            <person name="Banfield J.F."/>
        </authorList>
    </citation>
    <scope>NUCLEOTIDE SEQUENCE [LARGE SCALE GENOMIC DNA]</scope>
</reference>
<dbReference type="Pfam" id="PF01590">
    <property type="entry name" value="GAF"/>
    <property type="match status" value="1"/>
</dbReference>
<dbReference type="CDD" id="cd00077">
    <property type="entry name" value="HDc"/>
    <property type="match status" value="1"/>
</dbReference>
<evidence type="ECO:0000313" key="3">
    <source>
        <dbReference type="Proteomes" id="UP000178379"/>
    </source>
</evidence>